<comment type="subcellular location">
    <subcellularLocation>
        <location evidence="1">Cell envelope</location>
    </subcellularLocation>
</comment>
<dbReference type="OMA" id="MWIMPNS"/>
<gene>
    <name evidence="5" type="ORF">CHH72_09025</name>
</gene>
<dbReference type="Pfam" id="PF01547">
    <property type="entry name" value="SBP_bac_1"/>
    <property type="match status" value="1"/>
</dbReference>
<dbReference type="SUPFAM" id="SSF53850">
    <property type="entry name" value="Periplasmic binding protein-like II"/>
    <property type="match status" value="1"/>
</dbReference>
<protein>
    <submittedName>
        <fullName evidence="5">Sugar ABC transporter substrate-binding protein</fullName>
    </submittedName>
</protein>
<dbReference type="CDD" id="cd13585">
    <property type="entry name" value="PBP2_TMBP_like"/>
    <property type="match status" value="1"/>
</dbReference>
<evidence type="ECO:0000256" key="3">
    <source>
        <dbReference type="ARBA" id="ARBA00022448"/>
    </source>
</evidence>
<evidence type="ECO:0000313" key="5">
    <source>
        <dbReference type="EMBL" id="PAE89418.1"/>
    </source>
</evidence>
<dbReference type="Gene3D" id="3.40.190.10">
    <property type="entry name" value="Periplasmic binding protein-like II"/>
    <property type="match status" value="1"/>
</dbReference>
<sequence length="418" mass="46570">MKKAIALVMLVAVLSVAGCQSERASPRQQTLDIALWDEKAKPAVDEAIAAFENKHPDVRVNVTYSPYSQYWTTLRTSIGGGAGPDLFWMNAVNFHQYAEPGLLQSLEPFIAEDETFQKQHYYESMIELYSYENDLFGAPYFVDAVGLFYNKALFDEAGIPYPDETWDWEDIERVGAQLTDADKGVYGYAAPIVSNQRGYYNYIHQAGGEIVSEDQAHSGFGTAAAKEAFAFIERLVDQGISPDIKSQIENDLDQMFMSDKVAMYPTLSVSAVLFHEEMGNKVDVAPLPKGKEDAVILHGISWTMNKKTEHPELAWELIKELTGEAGNETIAKSGFSTPAARSAGDLWLESIPDMDLHVFIAAQETGVAYPVSKNTMEWQRMEQTEIQGAFLSGEPLDDALDRVATEMERILRQGQESE</sequence>
<organism evidence="5 6">
    <name type="scientific">Shouchella clausii</name>
    <name type="common">Alkalihalobacillus clausii</name>
    <dbReference type="NCBI Taxonomy" id="79880"/>
    <lineage>
        <taxon>Bacteria</taxon>
        <taxon>Bacillati</taxon>
        <taxon>Bacillota</taxon>
        <taxon>Bacilli</taxon>
        <taxon>Bacillales</taxon>
        <taxon>Bacillaceae</taxon>
        <taxon>Shouchella</taxon>
    </lineage>
</organism>
<name>A0A268P144_SHOCL</name>
<dbReference type="PANTHER" id="PTHR43649:SF31">
    <property type="entry name" value="SN-GLYCEROL-3-PHOSPHATE-BINDING PERIPLASMIC PROTEIN UGPB"/>
    <property type="match status" value="1"/>
</dbReference>
<dbReference type="GO" id="GO:0030313">
    <property type="term" value="C:cell envelope"/>
    <property type="evidence" value="ECO:0007669"/>
    <property type="project" value="UniProtKB-SubCell"/>
</dbReference>
<reference evidence="5 6" key="1">
    <citation type="submission" date="2017-07" db="EMBL/GenBank/DDBJ databases">
        <title>Isolation and whole genome analysis of endospore-forming bacteria from heroin.</title>
        <authorList>
            <person name="Kalinowski J."/>
            <person name="Ahrens B."/>
            <person name="Al-Dilaimi A."/>
            <person name="Winkler A."/>
            <person name="Wibberg D."/>
            <person name="Schleenbecker U."/>
            <person name="Ruckert C."/>
            <person name="Wolfel R."/>
            <person name="Grass G."/>
        </authorList>
    </citation>
    <scope>NUCLEOTIDE SEQUENCE [LARGE SCALE GENOMIC DNA]</scope>
    <source>
        <strain evidence="5 6">7539</strain>
    </source>
</reference>
<dbReference type="Proteomes" id="UP000216207">
    <property type="component" value="Unassembled WGS sequence"/>
</dbReference>
<keyword evidence="3" id="KW-0813">Transport</keyword>
<evidence type="ECO:0000256" key="4">
    <source>
        <dbReference type="ARBA" id="ARBA00022729"/>
    </source>
</evidence>
<dbReference type="InterPro" id="IPR006059">
    <property type="entry name" value="SBP"/>
</dbReference>
<evidence type="ECO:0000313" key="6">
    <source>
        <dbReference type="Proteomes" id="UP000216207"/>
    </source>
</evidence>
<comment type="similarity">
    <text evidence="2">Belongs to the bacterial solute-binding protein 1 family.</text>
</comment>
<dbReference type="PROSITE" id="PS51257">
    <property type="entry name" value="PROKAR_LIPOPROTEIN"/>
    <property type="match status" value="1"/>
</dbReference>
<comment type="caution">
    <text evidence="5">The sequence shown here is derived from an EMBL/GenBank/DDBJ whole genome shotgun (WGS) entry which is preliminary data.</text>
</comment>
<proteinExistence type="inferred from homology"/>
<dbReference type="InterPro" id="IPR050490">
    <property type="entry name" value="Bact_solute-bd_prot1"/>
</dbReference>
<evidence type="ECO:0000256" key="1">
    <source>
        <dbReference type="ARBA" id="ARBA00004196"/>
    </source>
</evidence>
<dbReference type="EMBL" id="NPCC01000009">
    <property type="protein sequence ID" value="PAE89418.1"/>
    <property type="molecule type" value="Genomic_DNA"/>
</dbReference>
<dbReference type="PANTHER" id="PTHR43649">
    <property type="entry name" value="ARABINOSE-BINDING PROTEIN-RELATED"/>
    <property type="match status" value="1"/>
</dbReference>
<keyword evidence="4" id="KW-0732">Signal</keyword>
<dbReference type="AlphaFoldDB" id="A0A268P144"/>
<dbReference type="RefSeq" id="WP_011248280.1">
    <property type="nucleotide sequence ID" value="NZ_BOQQ01000001.1"/>
</dbReference>
<evidence type="ECO:0000256" key="2">
    <source>
        <dbReference type="ARBA" id="ARBA00008520"/>
    </source>
</evidence>
<accession>A0A268P144</accession>